<sequence length="139" mass="14805">MAGTTDTGGRRRAPIAAINVTPLVDVMLVLLVIMMVSATYIVSQTLKVELPKTATSDGETATVAAVTITDSHALYLNKQPVSEAELSARLRGLYAEDKGMTLVVSADERADHGAVVHVLDLARVEGITSFAVNVERKTR</sequence>
<evidence type="ECO:0000256" key="7">
    <source>
        <dbReference type="RuleBase" id="RU003879"/>
    </source>
</evidence>
<dbReference type="GO" id="GO:0022857">
    <property type="term" value="F:transmembrane transporter activity"/>
    <property type="evidence" value="ECO:0007669"/>
    <property type="project" value="InterPro"/>
</dbReference>
<comment type="similarity">
    <text evidence="2 7">Belongs to the ExbD/TolR family.</text>
</comment>
<keyword evidence="7" id="KW-0653">Protein transport</keyword>
<protein>
    <submittedName>
        <fullName evidence="9">Outer membrane transport energization protein ExbD</fullName>
    </submittedName>
</protein>
<evidence type="ECO:0000313" key="9">
    <source>
        <dbReference type="EMBL" id="SFE83643.1"/>
    </source>
</evidence>
<dbReference type="AlphaFoldDB" id="A0A1I2DTR0"/>
<dbReference type="Pfam" id="PF02472">
    <property type="entry name" value="ExbD"/>
    <property type="match status" value="1"/>
</dbReference>
<evidence type="ECO:0000256" key="3">
    <source>
        <dbReference type="ARBA" id="ARBA00022475"/>
    </source>
</evidence>
<keyword evidence="6 8" id="KW-0472">Membrane</keyword>
<evidence type="ECO:0000313" key="10">
    <source>
        <dbReference type="Proteomes" id="UP000199400"/>
    </source>
</evidence>
<keyword evidence="3" id="KW-1003">Cell membrane</keyword>
<gene>
    <name evidence="9" type="ORF">SAMN02745121_05745</name>
</gene>
<dbReference type="OrthoDB" id="5519683at2"/>
<dbReference type="STRING" id="54.SAMN02745121_05745"/>
<keyword evidence="10" id="KW-1185">Reference proteome</keyword>
<keyword evidence="4 7" id="KW-0812">Transmembrane</keyword>
<evidence type="ECO:0000256" key="4">
    <source>
        <dbReference type="ARBA" id="ARBA00022692"/>
    </source>
</evidence>
<dbReference type="GO" id="GO:0005886">
    <property type="term" value="C:plasma membrane"/>
    <property type="evidence" value="ECO:0007669"/>
    <property type="project" value="UniProtKB-SubCell"/>
</dbReference>
<dbReference type="InterPro" id="IPR003400">
    <property type="entry name" value="ExbD"/>
</dbReference>
<reference evidence="10" key="1">
    <citation type="submission" date="2016-10" db="EMBL/GenBank/DDBJ databases">
        <authorList>
            <person name="Varghese N."/>
            <person name="Submissions S."/>
        </authorList>
    </citation>
    <scope>NUCLEOTIDE SEQUENCE [LARGE SCALE GENOMIC DNA]</scope>
    <source>
        <strain evidence="10">ATCC 25963</strain>
    </source>
</reference>
<dbReference type="PANTHER" id="PTHR30558">
    <property type="entry name" value="EXBD MEMBRANE COMPONENT OF PMF-DRIVEN MACROMOLECULE IMPORT SYSTEM"/>
    <property type="match status" value="1"/>
</dbReference>
<dbReference type="Gene3D" id="3.30.420.270">
    <property type="match status" value="1"/>
</dbReference>
<organism evidence="9 10">
    <name type="scientific">Nannocystis exedens</name>
    <dbReference type="NCBI Taxonomy" id="54"/>
    <lineage>
        <taxon>Bacteria</taxon>
        <taxon>Pseudomonadati</taxon>
        <taxon>Myxococcota</taxon>
        <taxon>Polyangia</taxon>
        <taxon>Nannocystales</taxon>
        <taxon>Nannocystaceae</taxon>
        <taxon>Nannocystis</taxon>
    </lineage>
</organism>
<keyword evidence="7" id="KW-0813">Transport</keyword>
<comment type="subcellular location">
    <subcellularLocation>
        <location evidence="1">Cell membrane</location>
        <topology evidence="1">Single-pass membrane protein</topology>
    </subcellularLocation>
    <subcellularLocation>
        <location evidence="7">Cell membrane</location>
        <topology evidence="7">Single-pass type II membrane protein</topology>
    </subcellularLocation>
</comment>
<proteinExistence type="inferred from homology"/>
<dbReference type="RefSeq" id="WP_096327199.1">
    <property type="nucleotide sequence ID" value="NZ_FOMX01000020.1"/>
</dbReference>
<evidence type="ECO:0000256" key="6">
    <source>
        <dbReference type="ARBA" id="ARBA00023136"/>
    </source>
</evidence>
<dbReference type="EMBL" id="FOMX01000020">
    <property type="protein sequence ID" value="SFE83643.1"/>
    <property type="molecule type" value="Genomic_DNA"/>
</dbReference>
<evidence type="ECO:0000256" key="1">
    <source>
        <dbReference type="ARBA" id="ARBA00004162"/>
    </source>
</evidence>
<name>A0A1I2DTR0_9BACT</name>
<evidence type="ECO:0000256" key="8">
    <source>
        <dbReference type="SAM" id="Phobius"/>
    </source>
</evidence>
<dbReference type="Proteomes" id="UP000199400">
    <property type="component" value="Unassembled WGS sequence"/>
</dbReference>
<dbReference type="PANTHER" id="PTHR30558:SF7">
    <property type="entry name" value="TOL-PAL SYSTEM PROTEIN TOLR"/>
    <property type="match status" value="1"/>
</dbReference>
<accession>A0A1I2DTR0</accession>
<keyword evidence="5 8" id="KW-1133">Transmembrane helix</keyword>
<dbReference type="GO" id="GO:0015031">
    <property type="term" value="P:protein transport"/>
    <property type="evidence" value="ECO:0007669"/>
    <property type="project" value="UniProtKB-KW"/>
</dbReference>
<evidence type="ECO:0000256" key="2">
    <source>
        <dbReference type="ARBA" id="ARBA00005811"/>
    </source>
</evidence>
<evidence type="ECO:0000256" key="5">
    <source>
        <dbReference type="ARBA" id="ARBA00022989"/>
    </source>
</evidence>
<feature type="transmembrane region" description="Helical" evidence="8">
    <location>
        <begin position="20"/>
        <end position="42"/>
    </location>
</feature>